<organism evidence="6 7">
    <name type="scientific">Enterovibrio norvegicus DSM 15893</name>
    <dbReference type="NCBI Taxonomy" id="1121869"/>
    <lineage>
        <taxon>Bacteria</taxon>
        <taxon>Pseudomonadati</taxon>
        <taxon>Pseudomonadota</taxon>
        <taxon>Gammaproteobacteria</taxon>
        <taxon>Vibrionales</taxon>
        <taxon>Vibrionaceae</taxon>
        <taxon>Enterovibrio</taxon>
    </lineage>
</organism>
<gene>
    <name evidence="6" type="ORF">SAMN03084138_04575</name>
</gene>
<dbReference type="InterPro" id="IPR054422">
    <property type="entry name" value="TetR-like_HI_0893_C"/>
</dbReference>
<dbReference type="SUPFAM" id="SSF46689">
    <property type="entry name" value="Homeodomain-like"/>
    <property type="match status" value="1"/>
</dbReference>
<dbReference type="AlphaFoldDB" id="A0A1I5X7B6"/>
<dbReference type="GO" id="GO:0003700">
    <property type="term" value="F:DNA-binding transcription factor activity"/>
    <property type="evidence" value="ECO:0007669"/>
    <property type="project" value="TreeGrafter"/>
</dbReference>
<evidence type="ECO:0000313" key="6">
    <source>
        <dbReference type="EMBL" id="SFQ27716.1"/>
    </source>
</evidence>
<dbReference type="InterPro" id="IPR023772">
    <property type="entry name" value="DNA-bd_HTH_TetR-type_CS"/>
</dbReference>
<evidence type="ECO:0000256" key="1">
    <source>
        <dbReference type="ARBA" id="ARBA00023015"/>
    </source>
</evidence>
<evidence type="ECO:0000256" key="2">
    <source>
        <dbReference type="ARBA" id="ARBA00023125"/>
    </source>
</evidence>
<sequence>MMSDKKTQILEATERLLAKHGFDRLSMQMVAKEAGVAAGTIYRYFSDKNDLLSQLRNHVIGKCAENILHGFTNDMSMKQQFVTLWRNAWQITIDRDDNAINREQFDSLPYQNGTEQKMAEREVFAPIHQFFETGIANGIFKPLSTDVLSGIGLEPAICLARKQVRGVINLDASALDDAINACWDAICLHKESEKSK</sequence>
<dbReference type="PRINTS" id="PR00455">
    <property type="entry name" value="HTHTETR"/>
</dbReference>
<dbReference type="FunFam" id="1.10.10.60:FF:000141">
    <property type="entry name" value="TetR family transcriptional regulator"/>
    <property type="match status" value="1"/>
</dbReference>
<reference evidence="6 7" key="1">
    <citation type="submission" date="2016-10" db="EMBL/GenBank/DDBJ databases">
        <authorList>
            <person name="de Groot N.N."/>
        </authorList>
    </citation>
    <scope>NUCLEOTIDE SEQUENCE [LARGE SCALE GENOMIC DNA]</scope>
    <source>
        <strain evidence="6 7">DSM 15893</strain>
    </source>
</reference>
<dbReference type="PROSITE" id="PS01081">
    <property type="entry name" value="HTH_TETR_1"/>
    <property type="match status" value="1"/>
</dbReference>
<dbReference type="InterPro" id="IPR050109">
    <property type="entry name" value="HTH-type_TetR-like_transc_reg"/>
</dbReference>
<dbReference type="EMBL" id="FOWR01000058">
    <property type="protein sequence ID" value="SFQ27716.1"/>
    <property type="molecule type" value="Genomic_DNA"/>
</dbReference>
<evidence type="ECO:0000259" key="5">
    <source>
        <dbReference type="PROSITE" id="PS50977"/>
    </source>
</evidence>
<name>A0A1I5X7B6_9GAMM</name>
<dbReference type="PANTHER" id="PTHR30055:SF207">
    <property type="entry name" value="HTH-TYPE TRANSCRIPTIONAL REPRESSOR FATR"/>
    <property type="match status" value="1"/>
</dbReference>
<dbReference type="InterPro" id="IPR001647">
    <property type="entry name" value="HTH_TetR"/>
</dbReference>
<dbReference type="PANTHER" id="PTHR30055">
    <property type="entry name" value="HTH-TYPE TRANSCRIPTIONAL REGULATOR RUTR"/>
    <property type="match status" value="1"/>
</dbReference>
<keyword evidence="1" id="KW-0805">Transcription regulation</keyword>
<evidence type="ECO:0000313" key="7">
    <source>
        <dbReference type="Proteomes" id="UP000182692"/>
    </source>
</evidence>
<dbReference type="STRING" id="1121869.SAMN03084138_04575"/>
<dbReference type="Pfam" id="PF22604">
    <property type="entry name" value="TetR_HI_0893_C"/>
    <property type="match status" value="1"/>
</dbReference>
<accession>A0A1I5X7B6</accession>
<proteinExistence type="predicted"/>
<evidence type="ECO:0000256" key="3">
    <source>
        <dbReference type="ARBA" id="ARBA00023163"/>
    </source>
</evidence>
<dbReference type="PROSITE" id="PS50977">
    <property type="entry name" value="HTH_TETR_2"/>
    <property type="match status" value="1"/>
</dbReference>
<evidence type="ECO:0000256" key="4">
    <source>
        <dbReference type="PROSITE-ProRule" id="PRU00335"/>
    </source>
</evidence>
<feature type="domain" description="HTH tetR-type" evidence="5">
    <location>
        <begin position="3"/>
        <end position="63"/>
    </location>
</feature>
<keyword evidence="3" id="KW-0804">Transcription</keyword>
<dbReference type="OrthoDB" id="63332at2"/>
<dbReference type="Proteomes" id="UP000182692">
    <property type="component" value="Unassembled WGS sequence"/>
</dbReference>
<dbReference type="Gene3D" id="1.10.357.10">
    <property type="entry name" value="Tetracycline Repressor, domain 2"/>
    <property type="match status" value="1"/>
</dbReference>
<dbReference type="InterPro" id="IPR009057">
    <property type="entry name" value="Homeodomain-like_sf"/>
</dbReference>
<protein>
    <submittedName>
        <fullName evidence="6">Transcriptional regulator, TetR family</fullName>
    </submittedName>
</protein>
<dbReference type="GO" id="GO:0000976">
    <property type="term" value="F:transcription cis-regulatory region binding"/>
    <property type="evidence" value="ECO:0007669"/>
    <property type="project" value="TreeGrafter"/>
</dbReference>
<keyword evidence="2 4" id="KW-0238">DNA-binding</keyword>
<feature type="DNA-binding region" description="H-T-H motif" evidence="4">
    <location>
        <begin position="26"/>
        <end position="45"/>
    </location>
</feature>
<dbReference type="Pfam" id="PF00440">
    <property type="entry name" value="TetR_N"/>
    <property type="match status" value="1"/>
</dbReference>